<organism evidence="1 2">
    <name type="scientific">Portunus trituberculatus</name>
    <name type="common">Swimming crab</name>
    <name type="synonym">Neptunus trituberculatus</name>
    <dbReference type="NCBI Taxonomy" id="210409"/>
    <lineage>
        <taxon>Eukaryota</taxon>
        <taxon>Metazoa</taxon>
        <taxon>Ecdysozoa</taxon>
        <taxon>Arthropoda</taxon>
        <taxon>Crustacea</taxon>
        <taxon>Multicrustacea</taxon>
        <taxon>Malacostraca</taxon>
        <taxon>Eumalacostraca</taxon>
        <taxon>Eucarida</taxon>
        <taxon>Decapoda</taxon>
        <taxon>Pleocyemata</taxon>
        <taxon>Brachyura</taxon>
        <taxon>Eubrachyura</taxon>
        <taxon>Portunoidea</taxon>
        <taxon>Portunidae</taxon>
        <taxon>Portuninae</taxon>
        <taxon>Portunus</taxon>
    </lineage>
</organism>
<name>A0A5B7FLU0_PORTR</name>
<dbReference type="EMBL" id="VSRR010007070">
    <property type="protein sequence ID" value="MPC46159.1"/>
    <property type="molecule type" value="Genomic_DNA"/>
</dbReference>
<accession>A0A5B7FLU0</accession>
<evidence type="ECO:0000313" key="2">
    <source>
        <dbReference type="Proteomes" id="UP000324222"/>
    </source>
</evidence>
<evidence type="ECO:0000313" key="1">
    <source>
        <dbReference type="EMBL" id="MPC46159.1"/>
    </source>
</evidence>
<dbReference type="AlphaFoldDB" id="A0A5B7FLU0"/>
<reference evidence="1 2" key="1">
    <citation type="submission" date="2019-05" db="EMBL/GenBank/DDBJ databases">
        <title>Another draft genome of Portunus trituberculatus and its Hox gene families provides insights of decapod evolution.</title>
        <authorList>
            <person name="Jeong J.-H."/>
            <person name="Song I."/>
            <person name="Kim S."/>
            <person name="Choi T."/>
            <person name="Kim D."/>
            <person name="Ryu S."/>
            <person name="Kim W."/>
        </authorList>
    </citation>
    <scope>NUCLEOTIDE SEQUENCE [LARGE SCALE GENOMIC DNA]</scope>
    <source>
        <tissue evidence="1">Muscle</tissue>
    </source>
</reference>
<dbReference type="Proteomes" id="UP000324222">
    <property type="component" value="Unassembled WGS sequence"/>
</dbReference>
<sequence length="84" mass="9142">MSKSNPSKDKQRYKPQATQHCSLAPTALPLQHDSTRGYRLNAAVSPHTPAAVDDATLRQHCALASLSLTTSVMEVPARDKDARM</sequence>
<proteinExistence type="predicted"/>
<comment type="caution">
    <text evidence="1">The sequence shown here is derived from an EMBL/GenBank/DDBJ whole genome shotgun (WGS) entry which is preliminary data.</text>
</comment>
<gene>
    <name evidence="1" type="ORF">E2C01_039868</name>
</gene>
<keyword evidence="2" id="KW-1185">Reference proteome</keyword>
<protein>
    <submittedName>
        <fullName evidence="1">Uncharacterized protein</fullName>
    </submittedName>
</protein>